<sequence>MRSEAPPPEEPPPSGEPPLPPSPPPPAPFSSIRAERSPAALCSAHSCSNDIRTPRDDVPLSKILEAKLGLSVHEDNVVTSIHR</sequence>
<name>A0ABP5IKB5_9ACTN</name>
<reference evidence="3" key="1">
    <citation type="journal article" date="2019" name="Int. J. Syst. Evol. Microbiol.">
        <title>The Global Catalogue of Microorganisms (GCM) 10K type strain sequencing project: providing services to taxonomists for standard genome sequencing and annotation.</title>
        <authorList>
            <consortium name="The Broad Institute Genomics Platform"/>
            <consortium name="The Broad Institute Genome Sequencing Center for Infectious Disease"/>
            <person name="Wu L."/>
            <person name="Ma J."/>
        </authorList>
    </citation>
    <scope>NUCLEOTIDE SEQUENCE [LARGE SCALE GENOMIC DNA]</scope>
    <source>
        <strain evidence="3">JCM 15478</strain>
    </source>
</reference>
<feature type="region of interest" description="Disordered" evidence="1">
    <location>
        <begin position="1"/>
        <end position="37"/>
    </location>
</feature>
<keyword evidence="3" id="KW-1185">Reference proteome</keyword>
<gene>
    <name evidence="2" type="ORF">GCM10009801_72450</name>
</gene>
<proteinExistence type="predicted"/>
<comment type="caution">
    <text evidence="2">The sequence shown here is derived from an EMBL/GenBank/DDBJ whole genome shotgun (WGS) entry which is preliminary data.</text>
</comment>
<evidence type="ECO:0000313" key="2">
    <source>
        <dbReference type="EMBL" id="GAA2100159.1"/>
    </source>
</evidence>
<accession>A0ABP5IKB5</accession>
<feature type="compositionally biased region" description="Pro residues" evidence="1">
    <location>
        <begin position="1"/>
        <end position="28"/>
    </location>
</feature>
<dbReference type="EMBL" id="BAAAPE010000022">
    <property type="protein sequence ID" value="GAA2100159.1"/>
    <property type="molecule type" value="Genomic_DNA"/>
</dbReference>
<dbReference type="Proteomes" id="UP001500016">
    <property type="component" value="Unassembled WGS sequence"/>
</dbReference>
<evidence type="ECO:0000313" key="3">
    <source>
        <dbReference type="Proteomes" id="UP001500016"/>
    </source>
</evidence>
<protein>
    <submittedName>
        <fullName evidence="2">Uncharacterized protein</fullName>
    </submittedName>
</protein>
<evidence type="ECO:0000256" key="1">
    <source>
        <dbReference type="SAM" id="MobiDB-lite"/>
    </source>
</evidence>
<organism evidence="2 3">
    <name type="scientific">Streptomyces albiaxialis</name>
    <dbReference type="NCBI Taxonomy" id="329523"/>
    <lineage>
        <taxon>Bacteria</taxon>
        <taxon>Bacillati</taxon>
        <taxon>Actinomycetota</taxon>
        <taxon>Actinomycetes</taxon>
        <taxon>Kitasatosporales</taxon>
        <taxon>Streptomycetaceae</taxon>
        <taxon>Streptomyces</taxon>
    </lineage>
</organism>